<dbReference type="Pfam" id="PF07030">
    <property type="entry name" value="Phage_Mu_Gp36"/>
    <property type="match status" value="1"/>
</dbReference>
<gene>
    <name evidence="1" type="ORF">KEM10_12885</name>
</gene>
<protein>
    <submittedName>
        <fullName evidence="1">DUF1320 family protein</fullName>
    </submittedName>
</protein>
<reference evidence="1 2" key="1">
    <citation type="journal article" date="2015" name="Int. J. Syst. Evol. Microbiol.">
        <title>Carboxylicivirga linearis sp. nov., isolated from a sea cucumber culture pond.</title>
        <authorList>
            <person name="Wang F.Q."/>
            <person name="Zhou Y.X."/>
            <person name="Lin X.Z."/>
            <person name="Chen G.J."/>
            <person name="Du Z.J."/>
        </authorList>
    </citation>
    <scope>NUCLEOTIDE SEQUENCE [LARGE SCALE GENOMIC DNA]</scope>
    <source>
        <strain evidence="1 2">FB218</strain>
    </source>
</reference>
<organism evidence="1 2">
    <name type="scientific">Carboxylicivirga linearis</name>
    <dbReference type="NCBI Taxonomy" id="1628157"/>
    <lineage>
        <taxon>Bacteria</taxon>
        <taxon>Pseudomonadati</taxon>
        <taxon>Bacteroidota</taxon>
        <taxon>Bacteroidia</taxon>
        <taxon>Marinilabiliales</taxon>
        <taxon>Marinilabiliaceae</taxon>
        <taxon>Carboxylicivirga</taxon>
    </lineage>
</organism>
<dbReference type="EMBL" id="JAGUCO010000008">
    <property type="protein sequence ID" value="MBS2099180.1"/>
    <property type="molecule type" value="Genomic_DNA"/>
</dbReference>
<proteinExistence type="predicted"/>
<evidence type="ECO:0000313" key="2">
    <source>
        <dbReference type="Proteomes" id="UP000708576"/>
    </source>
</evidence>
<keyword evidence="2" id="KW-1185">Reference proteome</keyword>
<name>A0ABS5JW97_9BACT</name>
<comment type="caution">
    <text evidence="1">The sequence shown here is derived from an EMBL/GenBank/DDBJ whole genome shotgun (WGS) entry which is preliminary data.</text>
</comment>
<dbReference type="Proteomes" id="UP000708576">
    <property type="component" value="Unassembled WGS sequence"/>
</dbReference>
<accession>A0ABS5JW97</accession>
<dbReference type="InterPro" id="IPR009752">
    <property type="entry name" value="Phage_Mu_GpJ"/>
</dbReference>
<sequence>MKYVNKDDLISIIQERLMGESVALASGINLDDNSILDDIEEKAIDLAISYISGTYNHEQIFTDVPVRNGVLVQIIASIVVYRSVRRNAARKVPEDYSKLYSDAIKDLERIQSGVMNLVNCPKLTSDDGTAISPVYGNNTNDDNFI</sequence>
<dbReference type="RefSeq" id="WP_212216423.1">
    <property type="nucleotide sequence ID" value="NZ_JAGUCO010000008.1"/>
</dbReference>
<evidence type="ECO:0000313" key="1">
    <source>
        <dbReference type="EMBL" id="MBS2099180.1"/>
    </source>
</evidence>